<dbReference type="Pfam" id="PF20434">
    <property type="entry name" value="BD-FAE"/>
    <property type="match status" value="1"/>
</dbReference>
<dbReference type="AlphaFoldDB" id="A0AAD6HHH2"/>
<sequence length="352" mass="37677">MAKLARMSGQVRGIADLCTSTTSSTKIMDTNTDFEAAAVESSTVFNLTAIEIAARGKEITGLDIFQRTGSEDDITAARANELVSDMNADKPTGGIDMAYGDKETQHLRLWTGKSSKAPVIVFVHGGSWRSGTYLDSVGSVKVDHLTDQGYAFATVNYTLLPSLTVEEQVQEVANSVGFLLKNVAGLDNFGPERVILMGHSSGAHVVTLLGTDTKYLERAGVSIHVVQAVISLDGSNYNIPAEITDSPGPVAQNTISALGLDLERLRAMSPTYHARAPNAGAFLLLHVQRQGDIRQAVELAAALNTAGTDTALHVFEGQGFEGHIQMLLRLGDLTYPATVVLDDWLKMYAPIN</sequence>
<dbReference type="InterPro" id="IPR049492">
    <property type="entry name" value="BD-FAE-like_dom"/>
</dbReference>
<dbReference type="InterPro" id="IPR050300">
    <property type="entry name" value="GDXG_lipolytic_enzyme"/>
</dbReference>
<proteinExistence type="predicted"/>
<dbReference type="Proteomes" id="UP001215712">
    <property type="component" value="Unassembled WGS sequence"/>
</dbReference>
<evidence type="ECO:0000313" key="4">
    <source>
        <dbReference type="Proteomes" id="UP001215712"/>
    </source>
</evidence>
<organism evidence="3 4">
    <name type="scientific">Penicillium malachiteum</name>
    <dbReference type="NCBI Taxonomy" id="1324776"/>
    <lineage>
        <taxon>Eukaryota</taxon>
        <taxon>Fungi</taxon>
        <taxon>Dikarya</taxon>
        <taxon>Ascomycota</taxon>
        <taxon>Pezizomycotina</taxon>
        <taxon>Eurotiomycetes</taxon>
        <taxon>Eurotiomycetidae</taxon>
        <taxon>Eurotiales</taxon>
        <taxon>Aspergillaceae</taxon>
        <taxon>Penicillium</taxon>
    </lineage>
</organism>
<dbReference type="GO" id="GO:0072330">
    <property type="term" value="P:monocarboxylic acid biosynthetic process"/>
    <property type="evidence" value="ECO:0007669"/>
    <property type="project" value="UniProtKB-ARBA"/>
</dbReference>
<protein>
    <submittedName>
        <fullName evidence="3">Alpha/beta hydrolase fold-3</fullName>
    </submittedName>
</protein>
<dbReference type="GO" id="GO:0017000">
    <property type="term" value="P:antibiotic biosynthetic process"/>
    <property type="evidence" value="ECO:0007669"/>
    <property type="project" value="UniProtKB-ARBA"/>
</dbReference>
<feature type="domain" description="BD-FAE-like" evidence="2">
    <location>
        <begin position="112"/>
        <end position="215"/>
    </location>
</feature>
<dbReference type="InterPro" id="IPR029058">
    <property type="entry name" value="AB_hydrolase_fold"/>
</dbReference>
<keyword evidence="1 3" id="KW-0378">Hydrolase</keyword>
<comment type="caution">
    <text evidence="3">The sequence shown here is derived from an EMBL/GenBank/DDBJ whole genome shotgun (WGS) entry which is preliminary data.</text>
</comment>
<evidence type="ECO:0000256" key="1">
    <source>
        <dbReference type="ARBA" id="ARBA00022801"/>
    </source>
</evidence>
<keyword evidence="4" id="KW-1185">Reference proteome</keyword>
<name>A0AAD6HHH2_9EURO</name>
<dbReference type="GO" id="GO:0016787">
    <property type="term" value="F:hydrolase activity"/>
    <property type="evidence" value="ECO:0007669"/>
    <property type="project" value="UniProtKB-KW"/>
</dbReference>
<gene>
    <name evidence="3" type="ORF">N7493_008526</name>
</gene>
<evidence type="ECO:0000259" key="2">
    <source>
        <dbReference type="Pfam" id="PF20434"/>
    </source>
</evidence>
<dbReference type="EMBL" id="JAQJAN010000012">
    <property type="protein sequence ID" value="KAJ5716615.1"/>
    <property type="molecule type" value="Genomic_DNA"/>
</dbReference>
<reference evidence="3" key="1">
    <citation type="journal article" date="2023" name="IMA Fungus">
        <title>Comparative genomic study of the Penicillium genus elucidates a diverse pangenome and 15 lateral gene transfer events.</title>
        <authorList>
            <person name="Petersen C."/>
            <person name="Sorensen T."/>
            <person name="Nielsen M.R."/>
            <person name="Sondergaard T.E."/>
            <person name="Sorensen J.L."/>
            <person name="Fitzpatrick D.A."/>
            <person name="Frisvad J.C."/>
            <person name="Nielsen K.L."/>
        </authorList>
    </citation>
    <scope>NUCLEOTIDE SEQUENCE</scope>
    <source>
        <strain evidence="3">IBT 17514</strain>
    </source>
</reference>
<reference evidence="3" key="2">
    <citation type="submission" date="2023-01" db="EMBL/GenBank/DDBJ databases">
        <authorList>
            <person name="Petersen C."/>
        </authorList>
    </citation>
    <scope>NUCLEOTIDE SEQUENCE</scope>
    <source>
        <strain evidence="3">IBT 17514</strain>
    </source>
</reference>
<evidence type="ECO:0000313" key="3">
    <source>
        <dbReference type="EMBL" id="KAJ5716615.1"/>
    </source>
</evidence>
<accession>A0AAD6HHH2</accession>
<dbReference type="SUPFAM" id="SSF53474">
    <property type="entry name" value="alpha/beta-Hydrolases"/>
    <property type="match status" value="1"/>
</dbReference>
<dbReference type="Gene3D" id="3.40.50.1820">
    <property type="entry name" value="alpha/beta hydrolase"/>
    <property type="match status" value="1"/>
</dbReference>
<dbReference type="PANTHER" id="PTHR48081">
    <property type="entry name" value="AB HYDROLASE SUPERFAMILY PROTEIN C4A8.06C"/>
    <property type="match status" value="1"/>
</dbReference>
<dbReference type="PANTHER" id="PTHR48081:SF33">
    <property type="entry name" value="KYNURENINE FORMAMIDASE"/>
    <property type="match status" value="1"/>
</dbReference>